<dbReference type="InterPro" id="IPR016195">
    <property type="entry name" value="Pol/histidinol_Pase-like"/>
</dbReference>
<keyword evidence="4 6" id="KW-0255">Endonuclease</keyword>
<dbReference type="GO" id="GO:0001682">
    <property type="term" value="P:tRNA 5'-leader removal"/>
    <property type="evidence" value="ECO:0007669"/>
    <property type="project" value="UniProtKB-UniRule"/>
</dbReference>
<reference evidence="7 9" key="2">
    <citation type="journal article" date="2017" name="BMC Genomics">
        <title>Genomic analysis of methanogenic archaea reveals a shift towards energy conservation.</title>
        <authorList>
            <person name="Gilmore S.P."/>
            <person name="Henske J.K."/>
            <person name="Sexton J.A."/>
            <person name="Solomon K.V."/>
            <person name="Seppala S."/>
            <person name="Yoo J.I."/>
            <person name="Huyett L.M."/>
            <person name="Pressman A."/>
            <person name="Cogan J.Z."/>
            <person name="Kivenson V."/>
            <person name="Peng X."/>
            <person name="Tan Y."/>
            <person name="Valentine D.L."/>
            <person name="O'Malley M.A."/>
        </authorList>
    </citation>
    <scope>NUCLEOTIDE SEQUENCE [LARGE SCALE GENOMIC DNA]</scope>
    <source>
        <strain evidence="7 9">1R-7</strain>
    </source>
</reference>
<dbReference type="GO" id="GO:0005737">
    <property type="term" value="C:cytoplasm"/>
    <property type="evidence" value="ECO:0007669"/>
    <property type="project" value="UniProtKB-SubCell"/>
</dbReference>
<comment type="subcellular location">
    <subcellularLocation>
        <location evidence="6">Cytoplasm</location>
    </subcellularLocation>
</comment>
<dbReference type="InterPro" id="IPR023539">
    <property type="entry name" value="RNase_P_comp-3_arc"/>
</dbReference>
<dbReference type="GO" id="GO:0004526">
    <property type="term" value="F:ribonuclease P activity"/>
    <property type="evidence" value="ECO:0007669"/>
    <property type="project" value="UniProtKB-UniRule"/>
</dbReference>
<evidence type="ECO:0000256" key="4">
    <source>
        <dbReference type="ARBA" id="ARBA00022759"/>
    </source>
</evidence>
<dbReference type="EC" id="3.1.26.5" evidence="6"/>
<evidence type="ECO:0000256" key="3">
    <source>
        <dbReference type="ARBA" id="ARBA00022722"/>
    </source>
</evidence>
<dbReference type="SUPFAM" id="SSF89550">
    <property type="entry name" value="PHP domain-like"/>
    <property type="match status" value="1"/>
</dbReference>
<dbReference type="Gene3D" id="3.20.20.140">
    <property type="entry name" value="Metal-dependent hydrolases"/>
    <property type="match status" value="1"/>
</dbReference>
<dbReference type="InterPro" id="IPR002738">
    <property type="entry name" value="RNase_P_p30"/>
</dbReference>
<comment type="similarity">
    <text evidence="6">Belongs to the eukaryotic/archaeal RNase P protein component 3 family.</text>
</comment>
<protein>
    <recommendedName>
        <fullName evidence="6">Ribonuclease P protein component 3</fullName>
        <shortName evidence="6">RNase P component 3</shortName>
        <ecNumber evidence="6">3.1.26.5</ecNumber>
    </recommendedName>
    <alternativeName>
        <fullName evidence="6">Rpp30</fullName>
    </alternativeName>
</protein>
<dbReference type="Proteomes" id="UP000217528">
    <property type="component" value="Unassembled WGS sequence"/>
</dbReference>
<dbReference type="HAMAP" id="MF_00756">
    <property type="entry name" value="RNase_P_3"/>
    <property type="match status" value="1"/>
</dbReference>
<reference evidence="8 10" key="1">
    <citation type="submission" date="2016-04" db="EMBL/GenBank/DDBJ databases">
        <title>Genome sequence of Methanosphaera cuniculi DSM 4103.</title>
        <authorList>
            <person name="Poehlein A."/>
            <person name="Seedorf H."/>
            <person name="Daniel R."/>
        </authorList>
    </citation>
    <scope>NUCLEOTIDE SEQUENCE [LARGE SCALE GENOMIC DNA]</scope>
    <source>
        <strain evidence="8 10">DSM 4103</strain>
    </source>
</reference>
<keyword evidence="3 6" id="KW-0540">Nuclease</keyword>
<dbReference type="Proteomes" id="UP000246004">
    <property type="component" value="Unassembled WGS sequence"/>
</dbReference>
<sequence>MTFFYDFNIKPDIDVIKTLDKFNFKGACVFYNAKEVNENTRDEFEKLQNLTSMDLYYGIYVDEENPQILRNQVLKNYRKCDIIMVAGGKSAKLNHYTCKIREVDMIDHPYDLRGNGINHILSRMLVENNITVNINLMDIIKNRGTYRTRTLSQLRNILKMRDKFNFRVVFSTGAENFFDVRSPEAMISLGRLLNIQQDDMTKFISNNVEDVIENINKRQNGVIEGIQILK</sequence>
<dbReference type="Pfam" id="PF01876">
    <property type="entry name" value="RNase_P_p30"/>
    <property type="match status" value="1"/>
</dbReference>
<keyword evidence="1 6" id="KW-0963">Cytoplasm</keyword>
<evidence type="ECO:0000256" key="5">
    <source>
        <dbReference type="ARBA" id="ARBA00022801"/>
    </source>
</evidence>
<dbReference type="RefSeq" id="WP_095609227.1">
    <property type="nucleotide sequence ID" value="NZ_CAUHCB010000003.1"/>
</dbReference>
<dbReference type="AlphaFoldDB" id="A0A2A2HBR0"/>
<evidence type="ECO:0000313" key="10">
    <source>
        <dbReference type="Proteomes" id="UP000246004"/>
    </source>
</evidence>
<evidence type="ECO:0000256" key="6">
    <source>
        <dbReference type="HAMAP-Rule" id="MF_00756"/>
    </source>
</evidence>
<comment type="subunit">
    <text evidence="6">Consists of a catalytic RNA component and at least 4-5 protein subunits.</text>
</comment>
<gene>
    <name evidence="6" type="primary">rnp3</name>
    <name evidence="7" type="ORF">ASJ82_06510</name>
    <name evidence="8" type="ORF">MSCUN_02100</name>
</gene>
<dbReference type="EMBL" id="LWMS01000006">
    <property type="protein sequence ID" value="PWL08884.1"/>
    <property type="molecule type" value="Genomic_DNA"/>
</dbReference>
<dbReference type="OrthoDB" id="85765at2157"/>
<evidence type="ECO:0000256" key="2">
    <source>
        <dbReference type="ARBA" id="ARBA00022694"/>
    </source>
</evidence>
<evidence type="ECO:0000313" key="8">
    <source>
        <dbReference type="EMBL" id="PWL08884.1"/>
    </source>
</evidence>
<evidence type="ECO:0000256" key="1">
    <source>
        <dbReference type="ARBA" id="ARBA00022490"/>
    </source>
</evidence>
<dbReference type="EMBL" id="LMVN01000026">
    <property type="protein sequence ID" value="PAV06795.1"/>
    <property type="molecule type" value="Genomic_DNA"/>
</dbReference>
<comment type="function">
    <text evidence="6">Part of ribonuclease P, a protein complex that generates mature tRNA molecules by cleaving their 5'-ends.</text>
</comment>
<proteinExistence type="inferred from homology"/>
<evidence type="ECO:0000313" key="7">
    <source>
        <dbReference type="EMBL" id="PAV06795.1"/>
    </source>
</evidence>
<organism evidence="7 9">
    <name type="scientific">Methanosphaera cuniculi</name>
    <dbReference type="NCBI Taxonomy" id="1077256"/>
    <lineage>
        <taxon>Archaea</taxon>
        <taxon>Methanobacteriati</taxon>
        <taxon>Methanobacteriota</taxon>
        <taxon>Methanomada group</taxon>
        <taxon>Methanobacteria</taxon>
        <taxon>Methanobacteriales</taxon>
        <taxon>Methanobacteriaceae</taxon>
        <taxon>Methanosphaera</taxon>
    </lineage>
</organism>
<accession>A0A2A2HBR0</accession>
<keyword evidence="5 6" id="KW-0378">Hydrolase</keyword>
<keyword evidence="2 6" id="KW-0819">tRNA processing</keyword>
<dbReference type="GO" id="GO:0030677">
    <property type="term" value="C:ribonuclease P complex"/>
    <property type="evidence" value="ECO:0007669"/>
    <property type="project" value="UniProtKB-UniRule"/>
</dbReference>
<comment type="catalytic activity">
    <reaction evidence="6">
        <text>Endonucleolytic cleavage of RNA, removing 5'-extranucleotides from tRNA precursor.</text>
        <dbReference type="EC" id="3.1.26.5"/>
    </reaction>
</comment>
<name>A0A2A2HBR0_9EURY</name>
<keyword evidence="9" id="KW-1185">Reference proteome</keyword>
<evidence type="ECO:0000313" key="9">
    <source>
        <dbReference type="Proteomes" id="UP000217528"/>
    </source>
</evidence>
<comment type="caution">
    <text evidence="7">The sequence shown here is derived from an EMBL/GenBank/DDBJ whole genome shotgun (WGS) entry which is preliminary data.</text>
</comment>